<name>A0A9W6T9Y0_CANBO</name>
<sequence length="154" mass="17836">MHMSQKDIYYVPNGAKRRTVGSRYDDPIYNPIHNPIHNSIHHISLSASDRDNPNDNINPSVDYENAPHPPVNSQSYLDRIYFKICDFRDNHSQLWFLFCLFSTLLIISFAIFGLVVDGVSLISFSLVNNAIYTVVNFAWYCYSIRDNRAREADE</sequence>
<comment type="caution">
    <text evidence="2">The sequence shown here is derived from an EMBL/GenBank/DDBJ whole genome shotgun (WGS) entry which is preliminary data.</text>
</comment>
<proteinExistence type="predicted"/>
<dbReference type="EMBL" id="BSXN01006029">
    <property type="protein sequence ID" value="GME83540.1"/>
    <property type="molecule type" value="Genomic_DNA"/>
</dbReference>
<feature type="transmembrane region" description="Helical" evidence="1">
    <location>
        <begin position="121"/>
        <end position="142"/>
    </location>
</feature>
<reference evidence="2" key="1">
    <citation type="submission" date="2023-04" db="EMBL/GenBank/DDBJ databases">
        <title>Candida boidinii NBRC 10035.</title>
        <authorList>
            <person name="Ichikawa N."/>
            <person name="Sato H."/>
            <person name="Tonouchi N."/>
        </authorList>
    </citation>
    <scope>NUCLEOTIDE SEQUENCE</scope>
    <source>
        <strain evidence="2">NBRC 10035</strain>
    </source>
</reference>
<evidence type="ECO:0000256" key="1">
    <source>
        <dbReference type="SAM" id="Phobius"/>
    </source>
</evidence>
<dbReference type="AlphaFoldDB" id="A0A9W6T9Y0"/>
<organism evidence="2 3">
    <name type="scientific">Candida boidinii</name>
    <name type="common">Yeast</name>
    <dbReference type="NCBI Taxonomy" id="5477"/>
    <lineage>
        <taxon>Eukaryota</taxon>
        <taxon>Fungi</taxon>
        <taxon>Dikarya</taxon>
        <taxon>Ascomycota</taxon>
        <taxon>Saccharomycotina</taxon>
        <taxon>Pichiomycetes</taxon>
        <taxon>Pichiales</taxon>
        <taxon>Pichiaceae</taxon>
        <taxon>Ogataea</taxon>
        <taxon>Ogataea/Candida clade</taxon>
    </lineage>
</organism>
<protein>
    <submittedName>
        <fullName evidence="2">Unnamed protein product</fullName>
    </submittedName>
</protein>
<feature type="transmembrane region" description="Helical" evidence="1">
    <location>
        <begin position="94"/>
        <end position="115"/>
    </location>
</feature>
<keyword evidence="1" id="KW-0472">Membrane</keyword>
<keyword evidence="3" id="KW-1185">Reference proteome</keyword>
<keyword evidence="1" id="KW-1133">Transmembrane helix</keyword>
<accession>A0A9W6T9Y0</accession>
<gene>
    <name evidence="2" type="ORF">Cboi02_000689900</name>
</gene>
<evidence type="ECO:0000313" key="2">
    <source>
        <dbReference type="EMBL" id="GME83540.1"/>
    </source>
</evidence>
<keyword evidence="1" id="KW-0812">Transmembrane</keyword>
<evidence type="ECO:0000313" key="3">
    <source>
        <dbReference type="Proteomes" id="UP001165120"/>
    </source>
</evidence>
<dbReference type="Proteomes" id="UP001165120">
    <property type="component" value="Unassembled WGS sequence"/>
</dbReference>